<sequence length="202" mass="22799">MYSSKESHNHTGRDRHLWGFNTLDEIQRLGQQTYLRALRNHAAWTASQGQPTVDPRHSNKSQQRTSACPICGNSVELNHQLDSAFSDVMKMMCQVSQTCQKYYCTSEGEPLNIHDKKHCLRYHSVKHIRTSEAAGRRETNLRDTTRAFSVLGGPSPSAKSTMEGIKCKQHTTFDMAASLSNTRKAKHVRFSPGETVEVQFCA</sequence>
<protein>
    <submittedName>
        <fullName evidence="2">Uncharacterized protein</fullName>
    </submittedName>
</protein>
<evidence type="ECO:0000256" key="1">
    <source>
        <dbReference type="SAM" id="MobiDB-lite"/>
    </source>
</evidence>
<dbReference type="EnsemblMetazoa" id="G17872.1">
    <property type="protein sequence ID" value="G17872.1:cds"/>
    <property type="gene ID" value="G17872"/>
</dbReference>
<organism evidence="2 3">
    <name type="scientific">Magallana gigas</name>
    <name type="common">Pacific oyster</name>
    <name type="synonym">Crassostrea gigas</name>
    <dbReference type="NCBI Taxonomy" id="29159"/>
    <lineage>
        <taxon>Eukaryota</taxon>
        <taxon>Metazoa</taxon>
        <taxon>Spiralia</taxon>
        <taxon>Lophotrochozoa</taxon>
        <taxon>Mollusca</taxon>
        <taxon>Bivalvia</taxon>
        <taxon>Autobranchia</taxon>
        <taxon>Pteriomorphia</taxon>
        <taxon>Ostreida</taxon>
        <taxon>Ostreoidea</taxon>
        <taxon>Ostreidae</taxon>
        <taxon>Magallana</taxon>
    </lineage>
</organism>
<dbReference type="OrthoDB" id="6193628at2759"/>
<keyword evidence="3" id="KW-1185">Reference proteome</keyword>
<dbReference type="EnsemblMetazoa" id="G33312.1">
    <property type="protein sequence ID" value="G33312.1:cds"/>
    <property type="gene ID" value="G33312"/>
</dbReference>
<reference evidence="2" key="1">
    <citation type="submission" date="2022-08" db="UniProtKB">
        <authorList>
            <consortium name="EnsemblMetazoa"/>
        </authorList>
    </citation>
    <scope>IDENTIFICATION</scope>
    <source>
        <strain evidence="2">05x7-T-G4-1.051#20</strain>
    </source>
</reference>
<accession>A0A8W8MI44</accession>
<dbReference type="AlphaFoldDB" id="A0A8W8MI44"/>
<dbReference type="Proteomes" id="UP000005408">
    <property type="component" value="Unassembled WGS sequence"/>
</dbReference>
<dbReference type="OMA" id="QMRNTAN"/>
<proteinExistence type="predicted"/>
<feature type="region of interest" description="Disordered" evidence="1">
    <location>
        <begin position="46"/>
        <end position="65"/>
    </location>
</feature>
<name>A0A8W8MI44_MAGGI</name>
<evidence type="ECO:0000313" key="2">
    <source>
        <dbReference type="EnsemblMetazoa" id="G33312.1:cds"/>
    </source>
</evidence>
<evidence type="ECO:0000313" key="3">
    <source>
        <dbReference type="Proteomes" id="UP000005408"/>
    </source>
</evidence>